<accession>A0A645E857</accession>
<evidence type="ECO:0000313" key="1">
    <source>
        <dbReference type="EMBL" id="MPM98154.1"/>
    </source>
</evidence>
<sequence length="125" mass="13416">MGLHHGYAGGEEEIFGCHQTLAAIPALQRHGALIAHHGPYGIRNGRSVAKITTQGGHVANGDGCHGFKGFEKGRIFCLHIAVSFKHRDFFGAADGQTAGKGFHALKLLDGIDVQHIVHLDWRAGF</sequence>
<gene>
    <name evidence="1" type="ORF">SDC9_145337</name>
</gene>
<protein>
    <submittedName>
        <fullName evidence="1">Uncharacterized protein</fullName>
    </submittedName>
</protein>
<comment type="caution">
    <text evidence="1">The sequence shown here is derived from an EMBL/GenBank/DDBJ whole genome shotgun (WGS) entry which is preliminary data.</text>
</comment>
<name>A0A645E857_9ZZZZ</name>
<reference evidence="1" key="1">
    <citation type="submission" date="2019-08" db="EMBL/GenBank/DDBJ databases">
        <authorList>
            <person name="Kucharzyk K."/>
            <person name="Murdoch R.W."/>
            <person name="Higgins S."/>
            <person name="Loffler F."/>
        </authorList>
    </citation>
    <scope>NUCLEOTIDE SEQUENCE</scope>
</reference>
<organism evidence="1">
    <name type="scientific">bioreactor metagenome</name>
    <dbReference type="NCBI Taxonomy" id="1076179"/>
    <lineage>
        <taxon>unclassified sequences</taxon>
        <taxon>metagenomes</taxon>
        <taxon>ecological metagenomes</taxon>
    </lineage>
</organism>
<dbReference type="AlphaFoldDB" id="A0A645E857"/>
<dbReference type="EMBL" id="VSSQ01044339">
    <property type="protein sequence ID" value="MPM98154.1"/>
    <property type="molecule type" value="Genomic_DNA"/>
</dbReference>
<proteinExistence type="predicted"/>